<evidence type="ECO:0008006" key="3">
    <source>
        <dbReference type="Google" id="ProtNLM"/>
    </source>
</evidence>
<proteinExistence type="predicted"/>
<name>A0A0K6HVG4_9HYPH</name>
<dbReference type="InterPro" id="IPR018661">
    <property type="entry name" value="DUF2093"/>
</dbReference>
<organism evidence="1 2">
    <name type="scientific">Pannonibacter indicus</name>
    <dbReference type="NCBI Taxonomy" id="466044"/>
    <lineage>
        <taxon>Bacteria</taxon>
        <taxon>Pseudomonadati</taxon>
        <taxon>Pseudomonadota</taxon>
        <taxon>Alphaproteobacteria</taxon>
        <taxon>Hyphomicrobiales</taxon>
        <taxon>Stappiaceae</taxon>
        <taxon>Pannonibacter</taxon>
    </lineage>
</organism>
<reference evidence="2" key="1">
    <citation type="submission" date="2015-08" db="EMBL/GenBank/DDBJ databases">
        <authorList>
            <person name="Varghese N."/>
        </authorList>
    </citation>
    <scope>NUCLEOTIDE SEQUENCE [LARGE SCALE GENOMIC DNA]</scope>
    <source>
        <strain evidence="2">DSM 23407</strain>
    </source>
</reference>
<keyword evidence="2" id="KW-1185">Reference proteome</keyword>
<gene>
    <name evidence="1" type="ORF">Ga0061067_103325</name>
</gene>
<dbReference type="RefSeq" id="WP_055455302.1">
    <property type="nucleotide sequence ID" value="NZ_CYHE01000003.1"/>
</dbReference>
<evidence type="ECO:0000313" key="2">
    <source>
        <dbReference type="Proteomes" id="UP000183900"/>
    </source>
</evidence>
<dbReference type="AlphaFoldDB" id="A0A0K6HVG4"/>
<sequence length="74" mass="8523">MNRMETPRMPGEARLRYLDGDFQIESPGTFVRCAVTGQAIPLDELKYWCVERQEAYVDPAAAHTRFVQFEGKDL</sequence>
<protein>
    <recommendedName>
        <fullName evidence="3">DUF2093 domain-containing protein</fullName>
    </recommendedName>
</protein>
<evidence type="ECO:0000313" key="1">
    <source>
        <dbReference type="EMBL" id="CUA94831.1"/>
    </source>
</evidence>
<dbReference type="EMBL" id="CYHE01000003">
    <property type="protein sequence ID" value="CUA94831.1"/>
    <property type="molecule type" value="Genomic_DNA"/>
</dbReference>
<accession>A0A0K6HVG4</accession>
<dbReference type="Pfam" id="PF09866">
    <property type="entry name" value="DUF2093"/>
    <property type="match status" value="1"/>
</dbReference>
<dbReference type="Proteomes" id="UP000183900">
    <property type="component" value="Unassembled WGS sequence"/>
</dbReference>